<comment type="caution">
    <text evidence="2">The sequence shown here is derived from an EMBL/GenBank/DDBJ whole genome shotgun (WGS) entry which is preliminary data.</text>
</comment>
<gene>
    <name evidence="2" type="ORF">OPV22_033589</name>
</gene>
<protein>
    <submittedName>
        <fullName evidence="2">Uncharacterized protein</fullName>
    </submittedName>
</protein>
<proteinExistence type="predicted"/>
<feature type="region of interest" description="Disordered" evidence="1">
    <location>
        <begin position="1"/>
        <end position="22"/>
    </location>
</feature>
<evidence type="ECO:0000313" key="3">
    <source>
        <dbReference type="Proteomes" id="UP001222027"/>
    </source>
</evidence>
<evidence type="ECO:0000256" key="1">
    <source>
        <dbReference type="SAM" id="MobiDB-lite"/>
    </source>
</evidence>
<dbReference type="AlphaFoldDB" id="A0AAV8PUQ3"/>
<keyword evidence="3" id="KW-1185">Reference proteome</keyword>
<evidence type="ECO:0000313" key="2">
    <source>
        <dbReference type="EMBL" id="KAJ8460663.1"/>
    </source>
</evidence>
<reference evidence="2 3" key="1">
    <citation type="submission" date="2022-12" db="EMBL/GenBank/DDBJ databases">
        <title>Chromosome-scale assembly of the Ensete ventricosum genome.</title>
        <authorList>
            <person name="Dussert Y."/>
            <person name="Stocks J."/>
            <person name="Wendawek A."/>
            <person name="Woldeyes F."/>
            <person name="Nichols R.A."/>
            <person name="Borrell J.S."/>
        </authorList>
    </citation>
    <scope>NUCLEOTIDE SEQUENCE [LARGE SCALE GENOMIC DNA]</scope>
    <source>
        <strain evidence="3">cv. Maze</strain>
        <tissue evidence="2">Seeds</tissue>
    </source>
</reference>
<sequence>MSCQITQDLRGNLPSLSRPAKLPSSLINKTTASMVMETRGGRSSRKPSSDVVSGVIDRGAIALRIWRRNVGM</sequence>
<organism evidence="2 3">
    <name type="scientific">Ensete ventricosum</name>
    <name type="common">Abyssinian banana</name>
    <name type="synonym">Musa ensete</name>
    <dbReference type="NCBI Taxonomy" id="4639"/>
    <lineage>
        <taxon>Eukaryota</taxon>
        <taxon>Viridiplantae</taxon>
        <taxon>Streptophyta</taxon>
        <taxon>Embryophyta</taxon>
        <taxon>Tracheophyta</taxon>
        <taxon>Spermatophyta</taxon>
        <taxon>Magnoliopsida</taxon>
        <taxon>Liliopsida</taxon>
        <taxon>Zingiberales</taxon>
        <taxon>Musaceae</taxon>
        <taxon>Ensete</taxon>
    </lineage>
</organism>
<name>A0AAV8PUQ3_ENSVE</name>
<dbReference type="Proteomes" id="UP001222027">
    <property type="component" value="Unassembled WGS sequence"/>
</dbReference>
<accession>A0AAV8PUQ3</accession>
<dbReference type="EMBL" id="JAQQAF010000009">
    <property type="protein sequence ID" value="KAJ8460663.1"/>
    <property type="molecule type" value="Genomic_DNA"/>
</dbReference>